<comment type="catalytic activity">
    <reaction evidence="1">
        <text>[protein]-peptidylproline (omega=180) = [protein]-peptidylproline (omega=0)</text>
        <dbReference type="Rhea" id="RHEA:16237"/>
        <dbReference type="Rhea" id="RHEA-COMP:10747"/>
        <dbReference type="Rhea" id="RHEA-COMP:10748"/>
        <dbReference type="ChEBI" id="CHEBI:83833"/>
        <dbReference type="ChEBI" id="CHEBI:83834"/>
        <dbReference type="EC" id="5.2.1.8"/>
    </reaction>
</comment>
<dbReference type="SUPFAM" id="SSF54534">
    <property type="entry name" value="FKBP-like"/>
    <property type="match status" value="2"/>
</dbReference>
<dbReference type="PROSITE" id="PS01096">
    <property type="entry name" value="PPIC_PPIASE_1"/>
    <property type="match status" value="1"/>
</dbReference>
<evidence type="ECO:0000256" key="5">
    <source>
        <dbReference type="ARBA" id="ARBA00023235"/>
    </source>
</evidence>
<dbReference type="PROSITE" id="PS50198">
    <property type="entry name" value="PPIC_PPIASE_2"/>
    <property type="match status" value="2"/>
</dbReference>
<keyword evidence="4 6" id="KW-0697">Rotamase</keyword>
<dbReference type="Proteomes" id="UP000234857">
    <property type="component" value="Unassembled WGS sequence"/>
</dbReference>
<dbReference type="GO" id="GO:0003755">
    <property type="term" value="F:peptidyl-prolyl cis-trans isomerase activity"/>
    <property type="evidence" value="ECO:0007669"/>
    <property type="project" value="UniProtKB-KW"/>
</dbReference>
<dbReference type="AlphaFoldDB" id="A0A2N5ZAM2"/>
<dbReference type="InterPro" id="IPR000297">
    <property type="entry name" value="PPIase_PpiC"/>
</dbReference>
<evidence type="ECO:0000256" key="4">
    <source>
        <dbReference type="ARBA" id="ARBA00023110"/>
    </source>
</evidence>
<gene>
    <name evidence="9" type="ORF">C0601_12120</name>
</gene>
<evidence type="ECO:0000256" key="1">
    <source>
        <dbReference type="ARBA" id="ARBA00000971"/>
    </source>
</evidence>
<proteinExistence type="predicted"/>
<keyword evidence="5 6" id="KW-0413">Isomerase</keyword>
<evidence type="ECO:0000256" key="7">
    <source>
        <dbReference type="SAM" id="SignalP"/>
    </source>
</evidence>
<dbReference type="InterPro" id="IPR050245">
    <property type="entry name" value="PrsA_foldase"/>
</dbReference>
<evidence type="ECO:0000259" key="8">
    <source>
        <dbReference type="PROSITE" id="PS50198"/>
    </source>
</evidence>
<evidence type="ECO:0000256" key="2">
    <source>
        <dbReference type="ARBA" id="ARBA00013194"/>
    </source>
</evidence>
<accession>A0A2N5ZAM2</accession>
<feature type="domain" description="PpiC" evidence="8">
    <location>
        <begin position="164"/>
        <end position="258"/>
    </location>
</feature>
<dbReference type="Gene3D" id="3.10.50.40">
    <property type="match status" value="2"/>
</dbReference>
<sequence>MLKKLAVVLVITISMLSLVACDATKKSADASTPNKITKKGVDTMKTEKDPNAVLAEYKDGKVTVAEFDKEIEKIPPMYRVRLLKDPEGKKKLLERYVNFKLAGRRIDKENYRDKIKDRIEKTRESLILERFMGEKRQEINQSTKASDEDCKKYFDDNQDKFKQEAEVKASHILLPEGEENRKKLVDLKKKIESGEVKFEDAAKQYSTCPSKARGGDLGFFTKDRMVKPFADAAFAMKEGEISDPVKTRFGWHLIYLTGKKAAGSKNFDSVKEDIRKNLSSEKQGDAFNEWKDGILKKYNISYEKSGDVLSTINGKPAVRQEQLDNEMKNLPDYMKDFYKKDNNSQKLLASMTEKDALLMEAKKVIKPDSDEIKDSIDQFIHNAYIEDYVNKNSTLKDGELKAYYQDNNRVFEGNYIFLAIQNHPMDQIEKLKKEIMERLNKGESFEALVKEYSDDPGKDGTGYLGEFMRSDIFPEIAEKLKTIKEGGTTGFVNLPNGAALLKVKSITKKSFEEIKDRLQAKLEQKKKADAFEALMKDLSSTYDVKYHYDKL</sequence>
<comment type="caution">
    <text evidence="9">The sequence shown here is derived from an EMBL/GenBank/DDBJ whole genome shotgun (WGS) entry which is preliminary data.</text>
</comment>
<feature type="domain" description="PpiC" evidence="8">
    <location>
        <begin position="415"/>
        <end position="505"/>
    </location>
</feature>
<dbReference type="SUPFAM" id="SSF109998">
    <property type="entry name" value="Triger factor/SurA peptide-binding domain-like"/>
    <property type="match status" value="1"/>
</dbReference>
<evidence type="ECO:0000313" key="9">
    <source>
        <dbReference type="EMBL" id="PLX15718.1"/>
    </source>
</evidence>
<evidence type="ECO:0000313" key="10">
    <source>
        <dbReference type="Proteomes" id="UP000234857"/>
    </source>
</evidence>
<organism evidence="9 10">
    <name type="scientific">Muiribacterium halophilum</name>
    <dbReference type="NCBI Taxonomy" id="2053465"/>
    <lineage>
        <taxon>Bacteria</taxon>
        <taxon>Candidatus Muiribacteriota</taxon>
        <taxon>Candidatus Muiribacteriia</taxon>
        <taxon>Candidatus Muiribacteriales</taxon>
        <taxon>Candidatus Muiribacteriaceae</taxon>
        <taxon>Candidatus Muiribacterium</taxon>
    </lineage>
</organism>
<reference evidence="9 10" key="1">
    <citation type="submission" date="2017-11" db="EMBL/GenBank/DDBJ databases">
        <title>Genome-resolved metagenomics identifies genetic mobility, metabolic interactions, and unexpected diversity in perchlorate-reducing communities.</title>
        <authorList>
            <person name="Barnum T.P."/>
            <person name="Figueroa I.A."/>
            <person name="Carlstrom C.I."/>
            <person name="Lucas L.N."/>
            <person name="Engelbrektson A.L."/>
            <person name="Coates J.D."/>
        </authorList>
    </citation>
    <scope>NUCLEOTIDE SEQUENCE [LARGE SCALE GENOMIC DNA]</scope>
    <source>
        <strain evidence="9">BM706</strain>
    </source>
</reference>
<dbReference type="PROSITE" id="PS51257">
    <property type="entry name" value="PROKAR_LIPOPROTEIN"/>
    <property type="match status" value="1"/>
</dbReference>
<dbReference type="InterPro" id="IPR046357">
    <property type="entry name" value="PPIase_dom_sf"/>
</dbReference>
<protein>
    <recommendedName>
        <fullName evidence="2">peptidylprolyl isomerase</fullName>
        <ecNumber evidence="2">5.2.1.8</ecNumber>
    </recommendedName>
</protein>
<evidence type="ECO:0000256" key="3">
    <source>
        <dbReference type="ARBA" id="ARBA00022729"/>
    </source>
</evidence>
<dbReference type="InterPro" id="IPR023058">
    <property type="entry name" value="PPIase_PpiC_CS"/>
</dbReference>
<dbReference type="Pfam" id="PF00639">
    <property type="entry name" value="Rotamase"/>
    <property type="match status" value="1"/>
</dbReference>
<evidence type="ECO:0000256" key="6">
    <source>
        <dbReference type="PROSITE-ProRule" id="PRU00278"/>
    </source>
</evidence>
<keyword evidence="3 7" id="KW-0732">Signal</keyword>
<dbReference type="InterPro" id="IPR027304">
    <property type="entry name" value="Trigger_fact/SurA_dom_sf"/>
</dbReference>
<dbReference type="Pfam" id="PF13145">
    <property type="entry name" value="Rotamase_2"/>
    <property type="match status" value="1"/>
</dbReference>
<feature type="chain" id="PRO_5014995696" description="peptidylprolyl isomerase" evidence="7">
    <location>
        <begin position="20"/>
        <end position="551"/>
    </location>
</feature>
<feature type="signal peptide" evidence="7">
    <location>
        <begin position="1"/>
        <end position="19"/>
    </location>
</feature>
<dbReference type="EC" id="5.2.1.8" evidence="2"/>
<name>A0A2N5ZAM2_MUIH1</name>
<dbReference type="PANTHER" id="PTHR47245">
    <property type="entry name" value="PEPTIDYLPROLYL ISOMERASE"/>
    <property type="match status" value="1"/>
</dbReference>
<dbReference type="EMBL" id="PKTG01000130">
    <property type="protein sequence ID" value="PLX15718.1"/>
    <property type="molecule type" value="Genomic_DNA"/>
</dbReference>
<dbReference type="PANTHER" id="PTHR47245:SF1">
    <property type="entry name" value="FOLDASE PROTEIN PRSA"/>
    <property type="match status" value="1"/>
</dbReference>